<evidence type="ECO:0000313" key="1">
    <source>
        <dbReference type="EMBL" id="EEF39005.1"/>
    </source>
</evidence>
<dbReference type="AlphaFoldDB" id="B9SBQ7"/>
<gene>
    <name evidence="1" type="ORF">RCOM_0344430</name>
</gene>
<sequence length="72" mass="7793">MMGWFKEGLFAVTTCKEDAASTAETSPKYGHNLDFLSDGDCKKIYGGVPLAAEVLDNTIWNASDDEEPGGYI</sequence>
<dbReference type="Proteomes" id="UP000008311">
    <property type="component" value="Unassembled WGS sequence"/>
</dbReference>
<name>B9SBQ7_RICCO</name>
<evidence type="ECO:0000313" key="2">
    <source>
        <dbReference type="Proteomes" id="UP000008311"/>
    </source>
</evidence>
<protein>
    <submittedName>
        <fullName evidence="1">Uncharacterized protein</fullName>
    </submittedName>
</protein>
<dbReference type="InParanoid" id="B9SBQ7"/>
<dbReference type="EMBL" id="EQ973915">
    <property type="protein sequence ID" value="EEF39005.1"/>
    <property type="molecule type" value="Genomic_DNA"/>
</dbReference>
<keyword evidence="2" id="KW-1185">Reference proteome</keyword>
<proteinExistence type="predicted"/>
<organism evidence="1 2">
    <name type="scientific">Ricinus communis</name>
    <name type="common">Castor bean</name>
    <dbReference type="NCBI Taxonomy" id="3988"/>
    <lineage>
        <taxon>Eukaryota</taxon>
        <taxon>Viridiplantae</taxon>
        <taxon>Streptophyta</taxon>
        <taxon>Embryophyta</taxon>
        <taxon>Tracheophyta</taxon>
        <taxon>Spermatophyta</taxon>
        <taxon>Magnoliopsida</taxon>
        <taxon>eudicotyledons</taxon>
        <taxon>Gunneridae</taxon>
        <taxon>Pentapetalae</taxon>
        <taxon>rosids</taxon>
        <taxon>fabids</taxon>
        <taxon>Malpighiales</taxon>
        <taxon>Euphorbiaceae</taxon>
        <taxon>Acalyphoideae</taxon>
        <taxon>Acalypheae</taxon>
        <taxon>Ricinus</taxon>
    </lineage>
</organism>
<accession>B9SBQ7</accession>
<reference evidence="2" key="1">
    <citation type="journal article" date="2010" name="Nat. Biotechnol.">
        <title>Draft genome sequence of the oilseed species Ricinus communis.</title>
        <authorList>
            <person name="Chan A.P."/>
            <person name="Crabtree J."/>
            <person name="Zhao Q."/>
            <person name="Lorenzi H."/>
            <person name="Orvis J."/>
            <person name="Puiu D."/>
            <person name="Melake-Berhan A."/>
            <person name="Jones K.M."/>
            <person name="Redman J."/>
            <person name="Chen G."/>
            <person name="Cahoon E.B."/>
            <person name="Gedil M."/>
            <person name="Stanke M."/>
            <person name="Haas B.J."/>
            <person name="Wortman J.R."/>
            <person name="Fraser-Liggett C.M."/>
            <person name="Ravel J."/>
            <person name="Rabinowicz P.D."/>
        </authorList>
    </citation>
    <scope>NUCLEOTIDE SEQUENCE [LARGE SCALE GENOMIC DNA]</scope>
    <source>
        <strain evidence="2">cv. Hale</strain>
    </source>
</reference>